<sequence>MCRAEKKKVKAVTTQLSASGVLEGDEQILGVFEEVAGVHTVWDWFEEVLEQLLENSEEYVTIHIHSRAIYEELASIMRYLPHPRLVCGSSLVECWCGLKKEAEVHAKYKAVAKKMKPMAVQLSADSQQQVQRVTNEPILRNPQRVGHKFTRETLEQLQIGGGEFLNSDEKRVFEAMIQRHGRAFSFVAEEIGCADPAVVAPMIIFTVPHVPWDMRPILDLQPANSVTIRNLGTGPIVDEVADAFAGHAIYSIGDLYSGYDQFQLALESRDLTTIRTPLGLMRMCTLPQGATNSVAHMQNAMHKVLRDFVPEVTIPFVDDIPIKGCVIEEKDSSITVEGCRRFVSDHIRDVERILTRLEEVHLTLSGAKSHFGVSEILVVGHLCGAFGRRPNPEKMDALARMKDCQSVSEVRRFLGSCVFYRMSVPHYAHLADPLYALLRKDVRFVWREEQKLAMKRLNEVLKSSHCLRPLNYDCGRPIIVTVDTSPKAVGWAIGQDDAEGVRFATRFGARILTQTQRDYPQVKRELWGVLTALKVDKDFLIGAYVVLETDCLPLLGMIANCNTPDITMLRWIAYIRSMNPELRHIAGKKNVVADMLSRAGMPMKRRCLQQLKRRN</sequence>
<keyword evidence="6" id="KW-0695">RNA-directed DNA polymerase</keyword>
<keyword evidence="1" id="KW-0808">Transferase</keyword>
<evidence type="ECO:0000256" key="5">
    <source>
        <dbReference type="ARBA" id="ARBA00022801"/>
    </source>
</evidence>
<protein>
    <recommendedName>
        <fullName evidence="11">Reverse transcriptase/retrotransposon-derived protein RNase H-like domain-containing protein</fullName>
    </recommendedName>
</protein>
<dbReference type="AlphaFoldDB" id="A0ABD3I2U1"/>
<dbReference type="GO" id="GO:0016787">
    <property type="term" value="F:hydrolase activity"/>
    <property type="evidence" value="ECO:0007669"/>
    <property type="project" value="UniProtKB-KW"/>
</dbReference>
<dbReference type="EMBL" id="JBJQOH010000002">
    <property type="protein sequence ID" value="KAL3698023.1"/>
    <property type="molecule type" value="Genomic_DNA"/>
</dbReference>
<dbReference type="CDD" id="cd01647">
    <property type="entry name" value="RT_LTR"/>
    <property type="match status" value="1"/>
</dbReference>
<evidence type="ECO:0000259" key="7">
    <source>
        <dbReference type="Pfam" id="PF00078"/>
    </source>
</evidence>
<organism evidence="9 10">
    <name type="scientific">Riccia sorocarpa</name>
    <dbReference type="NCBI Taxonomy" id="122646"/>
    <lineage>
        <taxon>Eukaryota</taxon>
        <taxon>Viridiplantae</taxon>
        <taxon>Streptophyta</taxon>
        <taxon>Embryophyta</taxon>
        <taxon>Marchantiophyta</taxon>
        <taxon>Marchantiopsida</taxon>
        <taxon>Marchantiidae</taxon>
        <taxon>Marchantiales</taxon>
        <taxon>Ricciaceae</taxon>
        <taxon>Riccia</taxon>
    </lineage>
</organism>
<dbReference type="Gene3D" id="3.10.10.10">
    <property type="entry name" value="HIV Type 1 Reverse Transcriptase, subunit A, domain 1"/>
    <property type="match status" value="1"/>
</dbReference>
<evidence type="ECO:0000256" key="1">
    <source>
        <dbReference type="ARBA" id="ARBA00022679"/>
    </source>
</evidence>
<dbReference type="GO" id="GO:0003964">
    <property type="term" value="F:RNA-directed DNA polymerase activity"/>
    <property type="evidence" value="ECO:0007669"/>
    <property type="project" value="UniProtKB-KW"/>
</dbReference>
<evidence type="ECO:0008006" key="11">
    <source>
        <dbReference type="Google" id="ProtNLM"/>
    </source>
</evidence>
<dbReference type="InterPro" id="IPR043502">
    <property type="entry name" value="DNA/RNA_pol_sf"/>
</dbReference>
<evidence type="ECO:0000313" key="9">
    <source>
        <dbReference type="EMBL" id="KAL3698023.1"/>
    </source>
</evidence>
<dbReference type="Proteomes" id="UP001633002">
    <property type="component" value="Unassembled WGS sequence"/>
</dbReference>
<keyword evidence="4" id="KW-0255">Endonuclease</keyword>
<dbReference type="Pfam" id="PF17917">
    <property type="entry name" value="RT_RNaseH"/>
    <property type="match status" value="1"/>
</dbReference>
<dbReference type="PANTHER" id="PTHR37984:SF5">
    <property type="entry name" value="PROTEIN NYNRIN-LIKE"/>
    <property type="match status" value="1"/>
</dbReference>
<dbReference type="FunFam" id="3.30.70.270:FF:000020">
    <property type="entry name" value="Transposon Tf2-6 polyprotein-like Protein"/>
    <property type="match status" value="1"/>
</dbReference>
<name>A0ABD3I2U1_9MARC</name>
<keyword evidence="5" id="KW-0378">Hydrolase</keyword>
<dbReference type="InterPro" id="IPR050951">
    <property type="entry name" value="Retrovirus_Pol_polyprotein"/>
</dbReference>
<keyword evidence="10" id="KW-1185">Reference proteome</keyword>
<evidence type="ECO:0000256" key="3">
    <source>
        <dbReference type="ARBA" id="ARBA00022722"/>
    </source>
</evidence>
<evidence type="ECO:0000256" key="6">
    <source>
        <dbReference type="ARBA" id="ARBA00022918"/>
    </source>
</evidence>
<accession>A0ABD3I2U1</accession>
<dbReference type="GO" id="GO:0004519">
    <property type="term" value="F:endonuclease activity"/>
    <property type="evidence" value="ECO:0007669"/>
    <property type="project" value="UniProtKB-KW"/>
</dbReference>
<comment type="caution">
    <text evidence="9">The sequence shown here is derived from an EMBL/GenBank/DDBJ whole genome shotgun (WGS) entry which is preliminary data.</text>
</comment>
<gene>
    <name evidence="9" type="ORF">R1sor_012099</name>
</gene>
<dbReference type="InterPro" id="IPR043128">
    <property type="entry name" value="Rev_trsase/Diguanyl_cyclase"/>
</dbReference>
<keyword evidence="2" id="KW-0548">Nucleotidyltransferase</keyword>
<evidence type="ECO:0000256" key="4">
    <source>
        <dbReference type="ARBA" id="ARBA00022759"/>
    </source>
</evidence>
<keyword evidence="3" id="KW-0540">Nuclease</keyword>
<dbReference type="InterPro" id="IPR041373">
    <property type="entry name" value="RT_RNaseH"/>
</dbReference>
<evidence type="ECO:0000259" key="8">
    <source>
        <dbReference type="Pfam" id="PF17917"/>
    </source>
</evidence>
<reference evidence="9 10" key="1">
    <citation type="submission" date="2024-09" db="EMBL/GenBank/DDBJ databases">
        <title>Chromosome-scale assembly of Riccia sorocarpa.</title>
        <authorList>
            <person name="Paukszto L."/>
        </authorList>
    </citation>
    <scope>NUCLEOTIDE SEQUENCE [LARGE SCALE GENOMIC DNA]</scope>
    <source>
        <strain evidence="9">LP-2024</strain>
        <tissue evidence="9">Aerial parts of the thallus</tissue>
    </source>
</reference>
<dbReference type="SUPFAM" id="SSF56672">
    <property type="entry name" value="DNA/RNA polymerases"/>
    <property type="match status" value="1"/>
</dbReference>
<dbReference type="PANTHER" id="PTHR37984">
    <property type="entry name" value="PROTEIN CBG26694"/>
    <property type="match status" value="1"/>
</dbReference>
<feature type="domain" description="Reverse transcriptase" evidence="7">
    <location>
        <begin position="238"/>
        <end position="381"/>
    </location>
</feature>
<dbReference type="Gene3D" id="3.30.70.270">
    <property type="match status" value="2"/>
</dbReference>
<evidence type="ECO:0000313" key="10">
    <source>
        <dbReference type="Proteomes" id="UP001633002"/>
    </source>
</evidence>
<evidence type="ECO:0000256" key="2">
    <source>
        <dbReference type="ARBA" id="ARBA00022695"/>
    </source>
</evidence>
<feature type="domain" description="Reverse transcriptase RNase H-like" evidence="8">
    <location>
        <begin position="474"/>
        <end position="575"/>
    </location>
</feature>
<dbReference type="Pfam" id="PF00078">
    <property type="entry name" value="RVT_1"/>
    <property type="match status" value="1"/>
</dbReference>
<proteinExistence type="predicted"/>
<dbReference type="InterPro" id="IPR000477">
    <property type="entry name" value="RT_dom"/>
</dbReference>